<protein>
    <submittedName>
        <fullName evidence="2">Putative iron-regulated protein</fullName>
    </submittedName>
</protein>
<name>A0A368XWK9_9BURK</name>
<dbReference type="Pfam" id="PF04187">
    <property type="entry name" value="Cofac_haem_bdg"/>
    <property type="match status" value="1"/>
</dbReference>
<comment type="caution">
    <text evidence="2">The sequence shown here is derived from an EMBL/GenBank/DDBJ whole genome shotgun (WGS) entry which is preliminary data.</text>
</comment>
<evidence type="ECO:0000313" key="2">
    <source>
        <dbReference type="EMBL" id="RCW71516.1"/>
    </source>
</evidence>
<accession>A0A368XWK9</accession>
<dbReference type="PROSITE" id="PS51257">
    <property type="entry name" value="PROKAR_LIPOPROTEIN"/>
    <property type="match status" value="1"/>
</dbReference>
<feature type="domain" description="Haem-binding uptake Tiki superfamily ChaN" evidence="1">
    <location>
        <begin position="34"/>
        <end position="220"/>
    </location>
</feature>
<dbReference type="Gene3D" id="1.10.8.760">
    <property type="entry name" value="Haem-binding uptake, Tiki superfamily, ChaN, domain 2"/>
    <property type="match status" value="1"/>
</dbReference>
<proteinExistence type="predicted"/>
<gene>
    <name evidence="2" type="ORF">DES41_104336</name>
</gene>
<dbReference type="RefSeq" id="WP_114468730.1">
    <property type="nucleotide sequence ID" value="NZ_QPJK01000004.1"/>
</dbReference>
<organism evidence="2 3">
    <name type="scientific">Pseudorhodoferax soli</name>
    <dbReference type="NCBI Taxonomy" id="545864"/>
    <lineage>
        <taxon>Bacteria</taxon>
        <taxon>Pseudomonadati</taxon>
        <taxon>Pseudomonadota</taxon>
        <taxon>Betaproteobacteria</taxon>
        <taxon>Burkholderiales</taxon>
        <taxon>Comamonadaceae</taxon>
    </lineage>
</organism>
<sequence>MQAAPRIFVILATVLVAFLLGGCASGRPEDGISALLPADAILLGEQHDAPEHQQAHARVVRQVSGRGLLAALVVEMADAGRTTAGLSPQADEAAVRQALQWNDQAWPWAAYGPAVMAAVQAGVPVLGGNLPRARFAAVMQDETLDAALAPPALFAQREAIRVGHCGLLPATQLAPMARIQIARDQSMARALQAAARTGQVVVMLAGSGHVDRQLGVPQHLPPGFTARAVRLQAGGSAAASPAFDTVWTTPALPARDHCAALRQRLGG</sequence>
<dbReference type="Gene3D" id="3.40.50.11550">
    <property type="match status" value="1"/>
</dbReference>
<reference evidence="2 3" key="1">
    <citation type="submission" date="2018-07" db="EMBL/GenBank/DDBJ databases">
        <title>Genomic Encyclopedia of Type Strains, Phase IV (KMG-IV): sequencing the most valuable type-strain genomes for metagenomic binning, comparative biology and taxonomic classification.</title>
        <authorList>
            <person name="Goeker M."/>
        </authorList>
    </citation>
    <scope>NUCLEOTIDE SEQUENCE [LARGE SCALE GENOMIC DNA]</scope>
    <source>
        <strain evidence="2 3">DSM 21634</strain>
    </source>
</reference>
<dbReference type="CDD" id="cd14727">
    <property type="entry name" value="ChanN-like"/>
    <property type="match status" value="1"/>
</dbReference>
<dbReference type="SUPFAM" id="SSF159501">
    <property type="entry name" value="EreA/ChaN-like"/>
    <property type="match status" value="1"/>
</dbReference>
<dbReference type="InterPro" id="IPR007314">
    <property type="entry name" value="Cofac_haem-bd_dom"/>
</dbReference>
<dbReference type="OrthoDB" id="9795827at2"/>
<dbReference type="AlphaFoldDB" id="A0A368XWK9"/>
<keyword evidence="3" id="KW-1185">Reference proteome</keyword>
<dbReference type="EMBL" id="QPJK01000004">
    <property type="protein sequence ID" value="RCW71516.1"/>
    <property type="molecule type" value="Genomic_DNA"/>
</dbReference>
<dbReference type="Proteomes" id="UP000252884">
    <property type="component" value="Unassembled WGS sequence"/>
</dbReference>
<evidence type="ECO:0000313" key="3">
    <source>
        <dbReference type="Proteomes" id="UP000252884"/>
    </source>
</evidence>
<evidence type="ECO:0000259" key="1">
    <source>
        <dbReference type="Pfam" id="PF04187"/>
    </source>
</evidence>